<evidence type="ECO:0000256" key="5">
    <source>
        <dbReference type="ARBA" id="ARBA00023163"/>
    </source>
</evidence>
<proteinExistence type="predicted"/>
<dbReference type="PROSITE" id="PS51519">
    <property type="entry name" value="RWP_RK"/>
    <property type="match status" value="1"/>
</dbReference>
<gene>
    <name evidence="9" type="primary">LOC104584323</name>
    <name evidence="8" type="ORF">BRADI_3g59420v3</name>
</gene>
<accession>A0A2K2D5V5</accession>
<feature type="domain" description="RWP-RK" evidence="7">
    <location>
        <begin position="1"/>
        <end position="90"/>
    </location>
</feature>
<keyword evidence="2" id="KW-0805">Transcription regulation</keyword>
<dbReference type="STRING" id="15368.A0A2K2D5V5"/>
<dbReference type="Gramene" id="PNT69648">
    <property type="protein sequence ID" value="PNT69648"/>
    <property type="gene ID" value="BRADI_3g59420v3"/>
</dbReference>
<dbReference type="InterPro" id="IPR044607">
    <property type="entry name" value="RKD-like"/>
</dbReference>
<evidence type="ECO:0000256" key="2">
    <source>
        <dbReference type="ARBA" id="ARBA00023015"/>
    </source>
</evidence>
<reference evidence="9" key="3">
    <citation type="submission" date="2018-08" db="UniProtKB">
        <authorList>
            <consortium name="EnsemblPlants"/>
        </authorList>
    </citation>
    <scope>IDENTIFICATION</scope>
    <source>
        <strain evidence="9">cv. Bd21</strain>
    </source>
</reference>
<comment type="function">
    <text evidence="1">Putative transcription factor.</text>
</comment>
<dbReference type="PANTHER" id="PTHR46373">
    <property type="entry name" value="PROTEIN RKD4"/>
    <property type="match status" value="1"/>
</dbReference>
<reference evidence="8" key="2">
    <citation type="submission" date="2017-06" db="EMBL/GenBank/DDBJ databases">
        <title>WGS assembly of Brachypodium distachyon.</title>
        <authorList>
            <consortium name="The International Brachypodium Initiative"/>
            <person name="Lucas S."/>
            <person name="Harmon-Smith M."/>
            <person name="Lail K."/>
            <person name="Tice H."/>
            <person name="Grimwood J."/>
            <person name="Bruce D."/>
            <person name="Barry K."/>
            <person name="Shu S."/>
            <person name="Lindquist E."/>
            <person name="Wang M."/>
            <person name="Pitluck S."/>
            <person name="Vogel J.P."/>
            <person name="Garvin D.F."/>
            <person name="Mockler T.C."/>
            <person name="Schmutz J."/>
            <person name="Rokhsar D."/>
            <person name="Bevan M.W."/>
        </authorList>
    </citation>
    <scope>NUCLEOTIDE SEQUENCE</scope>
    <source>
        <strain evidence="8">Bd21</strain>
    </source>
</reference>
<evidence type="ECO:0000256" key="3">
    <source>
        <dbReference type="ARBA" id="ARBA00023054"/>
    </source>
</evidence>
<dbReference type="EnsemblPlants" id="PNT69648">
    <property type="protein sequence ID" value="PNT69648"/>
    <property type="gene ID" value="BRADI_3g59420v3"/>
</dbReference>
<keyword evidence="5" id="KW-0804">Transcription</keyword>
<evidence type="ECO:0000313" key="9">
    <source>
        <dbReference type="EnsemblPlants" id="PNT69647"/>
    </source>
</evidence>
<keyword evidence="10" id="KW-1185">Reference proteome</keyword>
<dbReference type="EnsemblPlants" id="PNT69647">
    <property type="protein sequence ID" value="PNT69647"/>
    <property type="gene ID" value="BRADI_3g59420v3"/>
</dbReference>
<keyword evidence="4" id="KW-0238">DNA-binding</keyword>
<evidence type="ECO:0000256" key="6">
    <source>
        <dbReference type="ARBA" id="ARBA00023242"/>
    </source>
</evidence>
<protein>
    <recommendedName>
        <fullName evidence="7">RWP-RK domain-containing protein</fullName>
    </recommendedName>
</protein>
<keyword evidence="3" id="KW-0175">Coiled coil</keyword>
<dbReference type="EMBL" id="CM000882">
    <property type="protein sequence ID" value="PNT69648.1"/>
    <property type="molecule type" value="Genomic_DNA"/>
</dbReference>
<evidence type="ECO:0000256" key="1">
    <source>
        <dbReference type="ARBA" id="ARBA00004049"/>
    </source>
</evidence>
<reference evidence="8 9" key="1">
    <citation type="journal article" date="2010" name="Nature">
        <title>Genome sequencing and analysis of the model grass Brachypodium distachyon.</title>
        <authorList>
            <consortium name="International Brachypodium Initiative"/>
        </authorList>
    </citation>
    <scope>NUCLEOTIDE SEQUENCE [LARGE SCALE GENOMIC DNA]</scope>
    <source>
        <strain evidence="8">Bd21</strain>
        <strain evidence="9">cv. Bd21</strain>
    </source>
</reference>
<dbReference type="KEGG" id="bdi:104584323"/>
<dbReference type="OrthoDB" id="6270329at2759"/>
<evidence type="ECO:0000256" key="4">
    <source>
        <dbReference type="ARBA" id="ARBA00023125"/>
    </source>
</evidence>
<dbReference type="Gramene" id="PNT69647">
    <property type="protein sequence ID" value="PNT69647"/>
    <property type="gene ID" value="BRADI_3g59420v3"/>
</dbReference>
<evidence type="ECO:0000259" key="7">
    <source>
        <dbReference type="PROSITE" id="PS51519"/>
    </source>
</evidence>
<dbReference type="GO" id="GO:0003700">
    <property type="term" value="F:DNA-binding transcription factor activity"/>
    <property type="evidence" value="ECO:0007669"/>
    <property type="project" value="InterPro"/>
</dbReference>
<dbReference type="GeneID" id="104584323"/>
<sequence length="151" mass="17980">MEKATKNEEHLSDGSQREKPSLRLEQVSQYFCMPLKQAAEELKVGQTTLKRSCRELRILRWPHRKVKSLQTLIENVQELEKDDVLGRSEKIRAVVQILQQRQKLMEERPAGVVELDKETRIFMQACYKEMYNRRRKGVKFAWMRSDRAGFR</sequence>
<dbReference type="AlphaFoldDB" id="A0A2K2D5V5"/>
<keyword evidence="6" id="KW-0539">Nucleus</keyword>
<evidence type="ECO:0000313" key="10">
    <source>
        <dbReference type="Proteomes" id="UP000008810"/>
    </source>
</evidence>
<dbReference type="Proteomes" id="UP000008810">
    <property type="component" value="Chromosome 3"/>
</dbReference>
<dbReference type="RefSeq" id="XP_014756080.1">
    <property type="nucleotide sequence ID" value="XM_014900594.2"/>
</dbReference>
<dbReference type="PANTHER" id="PTHR46373:SF29">
    <property type="entry name" value="RWP-RK DOMAIN-CONTAINING PROTEIN"/>
    <property type="match status" value="1"/>
</dbReference>
<evidence type="ECO:0000313" key="8">
    <source>
        <dbReference type="EMBL" id="PNT69648.1"/>
    </source>
</evidence>
<dbReference type="Pfam" id="PF02042">
    <property type="entry name" value="RWP-RK"/>
    <property type="match status" value="1"/>
</dbReference>
<dbReference type="EMBL" id="CM000882">
    <property type="protein sequence ID" value="PNT69647.1"/>
    <property type="molecule type" value="Genomic_DNA"/>
</dbReference>
<dbReference type="InterPro" id="IPR003035">
    <property type="entry name" value="RWP-RK_dom"/>
</dbReference>
<dbReference type="GO" id="GO:0003677">
    <property type="term" value="F:DNA binding"/>
    <property type="evidence" value="ECO:0007669"/>
    <property type="project" value="UniProtKB-KW"/>
</dbReference>
<name>A0A2K2D5V5_BRADI</name>
<organism evidence="8">
    <name type="scientific">Brachypodium distachyon</name>
    <name type="common">Purple false brome</name>
    <name type="synonym">Trachynia distachya</name>
    <dbReference type="NCBI Taxonomy" id="15368"/>
    <lineage>
        <taxon>Eukaryota</taxon>
        <taxon>Viridiplantae</taxon>
        <taxon>Streptophyta</taxon>
        <taxon>Embryophyta</taxon>
        <taxon>Tracheophyta</taxon>
        <taxon>Spermatophyta</taxon>
        <taxon>Magnoliopsida</taxon>
        <taxon>Liliopsida</taxon>
        <taxon>Poales</taxon>
        <taxon>Poaceae</taxon>
        <taxon>BOP clade</taxon>
        <taxon>Pooideae</taxon>
        <taxon>Stipodae</taxon>
        <taxon>Brachypodieae</taxon>
        <taxon>Brachypodium</taxon>
    </lineage>
</organism>